<evidence type="ECO:0000313" key="3">
    <source>
        <dbReference type="Proteomes" id="UP000249081"/>
    </source>
</evidence>
<evidence type="ECO:0008006" key="4">
    <source>
        <dbReference type="Google" id="ProtNLM"/>
    </source>
</evidence>
<evidence type="ECO:0000256" key="1">
    <source>
        <dbReference type="SAM" id="MobiDB-lite"/>
    </source>
</evidence>
<accession>A0A2W4VSC8</accession>
<reference evidence="3" key="1">
    <citation type="submission" date="2018-04" db="EMBL/GenBank/DDBJ databases">
        <authorList>
            <person name="Cornet L."/>
        </authorList>
    </citation>
    <scope>NUCLEOTIDE SEQUENCE [LARGE SCALE GENOMIC DNA]</scope>
</reference>
<proteinExistence type="predicted"/>
<feature type="region of interest" description="Disordered" evidence="1">
    <location>
        <begin position="389"/>
        <end position="435"/>
    </location>
</feature>
<sequence>MTYDSLYGFRQRAHQYLGRAHDATFELVDAVLTTRHVYSFAELSQSPLFRRQWSSAYEALQDSRPQRQRLMRLYLEEIPNTGPIVLAGDHTGWPRPEAKRLRERTHEHQANSGGSLGPVSLGQGYSTLAWIPEAEGSWALPLRHERITSWESPISLAAFQLKQVCQHLPHRPLSLWDSEYGCASFVLKTADIKADKLMRLRSNRNLWGAPPPYSGHGRPRVHGHCFKLNAPTTWREADAELTAMHPKLGSVRVRAWHQMHFRQAANHPMTLIQVQRLDEDGQPRSTRPLWLVWVGDTWPDLEHLWQQYLRRFALEHWYRFLKQRLHWTVPKLGEPKAAERWSDLMPLATWQLWLARDLVQDSPLPWQKNLPILTPGRVADSIATLLARLGSPAQPPKPRGKSPGWPKGQTRNRKPRYPTVRKRASRPKKLSKTVA</sequence>
<dbReference type="EMBL" id="QBMN01000212">
    <property type="protein sequence ID" value="PZO34307.1"/>
    <property type="molecule type" value="Genomic_DNA"/>
</dbReference>
<dbReference type="InterPro" id="IPR012337">
    <property type="entry name" value="RNaseH-like_sf"/>
</dbReference>
<gene>
    <name evidence="2" type="ORF">DCF17_20630</name>
</gene>
<protein>
    <recommendedName>
        <fullName evidence="4">Transposase IS701-like DDE domain-containing protein</fullName>
    </recommendedName>
</protein>
<comment type="caution">
    <text evidence="2">The sequence shown here is derived from an EMBL/GenBank/DDBJ whole genome shotgun (WGS) entry which is preliminary data.</text>
</comment>
<name>A0A2W4VSC8_9CYAN</name>
<dbReference type="NCBIfam" id="NF041680">
    <property type="entry name" value="transp_NF041680"/>
    <property type="match status" value="1"/>
</dbReference>
<dbReference type="Proteomes" id="UP000249081">
    <property type="component" value="Unassembled WGS sequence"/>
</dbReference>
<dbReference type="SUPFAM" id="SSF53098">
    <property type="entry name" value="Ribonuclease H-like"/>
    <property type="match status" value="1"/>
</dbReference>
<organism evidence="2 3">
    <name type="scientific">Shackletoniella antarctica</name>
    <dbReference type="NCBI Taxonomy" id="268115"/>
    <lineage>
        <taxon>Bacteria</taxon>
        <taxon>Bacillati</taxon>
        <taxon>Cyanobacteriota</taxon>
        <taxon>Cyanophyceae</taxon>
        <taxon>Oculatellales</taxon>
        <taxon>Oculatellaceae</taxon>
        <taxon>Shackletoniella</taxon>
    </lineage>
</organism>
<dbReference type="AlphaFoldDB" id="A0A2W4VSC8"/>
<reference evidence="2 3" key="2">
    <citation type="submission" date="2018-06" db="EMBL/GenBank/DDBJ databases">
        <title>Metagenomic assembly of (sub)arctic Cyanobacteria and their associated microbiome from non-axenic cultures.</title>
        <authorList>
            <person name="Baurain D."/>
        </authorList>
    </citation>
    <scope>NUCLEOTIDE SEQUENCE [LARGE SCALE GENOMIC DNA]</scope>
    <source>
        <strain evidence="2">ULC041bin1</strain>
    </source>
</reference>
<feature type="compositionally biased region" description="Basic residues" evidence="1">
    <location>
        <begin position="410"/>
        <end position="435"/>
    </location>
</feature>
<evidence type="ECO:0000313" key="2">
    <source>
        <dbReference type="EMBL" id="PZO34307.1"/>
    </source>
</evidence>